<evidence type="ECO:0000313" key="1">
    <source>
        <dbReference type="EMBL" id="KKL23512.1"/>
    </source>
</evidence>
<gene>
    <name evidence="1" type="ORF">LCGC14_2424630</name>
</gene>
<sequence>MDMGQVSIMGDTFHIPEVSLASEFYPEPSAVHRHYLVIRDAMQADDKYTVGNRQLRLLKAGFEIPITLQHCNRLLEKYKDASYSCN</sequence>
<organism evidence="1">
    <name type="scientific">marine sediment metagenome</name>
    <dbReference type="NCBI Taxonomy" id="412755"/>
    <lineage>
        <taxon>unclassified sequences</taxon>
        <taxon>metagenomes</taxon>
        <taxon>ecological metagenomes</taxon>
    </lineage>
</organism>
<reference evidence="1" key="1">
    <citation type="journal article" date="2015" name="Nature">
        <title>Complex archaea that bridge the gap between prokaryotes and eukaryotes.</title>
        <authorList>
            <person name="Spang A."/>
            <person name="Saw J.H."/>
            <person name="Jorgensen S.L."/>
            <person name="Zaremba-Niedzwiedzka K."/>
            <person name="Martijn J."/>
            <person name="Lind A.E."/>
            <person name="van Eijk R."/>
            <person name="Schleper C."/>
            <person name="Guy L."/>
            <person name="Ettema T.J."/>
        </authorList>
    </citation>
    <scope>NUCLEOTIDE SEQUENCE</scope>
</reference>
<proteinExistence type="predicted"/>
<protein>
    <submittedName>
        <fullName evidence="1">Uncharacterized protein</fullName>
    </submittedName>
</protein>
<name>A0A0F9CAU8_9ZZZZ</name>
<dbReference type="EMBL" id="LAZR01036947">
    <property type="protein sequence ID" value="KKL23512.1"/>
    <property type="molecule type" value="Genomic_DNA"/>
</dbReference>
<dbReference type="AlphaFoldDB" id="A0A0F9CAU8"/>
<comment type="caution">
    <text evidence="1">The sequence shown here is derived from an EMBL/GenBank/DDBJ whole genome shotgun (WGS) entry which is preliminary data.</text>
</comment>
<accession>A0A0F9CAU8</accession>